<protein>
    <submittedName>
        <fullName evidence="3">Uncharacterized protein</fullName>
    </submittedName>
</protein>
<keyword evidence="2" id="KW-1133">Transmembrane helix</keyword>
<keyword evidence="2" id="KW-0812">Transmembrane</keyword>
<feature type="transmembrane region" description="Helical" evidence="2">
    <location>
        <begin position="21"/>
        <end position="41"/>
    </location>
</feature>
<gene>
    <name evidence="4" type="ORF">EYF88_06430</name>
    <name evidence="3" type="ORF">SAMN06265378_103195</name>
</gene>
<reference evidence="5" key="2">
    <citation type="submission" date="2017-06" db="EMBL/GenBank/DDBJ databases">
        <authorList>
            <person name="Varghese N."/>
            <person name="Submissions S."/>
        </authorList>
    </citation>
    <scope>NUCLEOTIDE SEQUENCE [LARGE SCALE GENOMIC DNA]</scope>
    <source>
        <strain evidence="5">DSM 26170</strain>
    </source>
</reference>
<keyword evidence="6" id="KW-1185">Reference proteome</keyword>
<dbReference type="Proteomes" id="UP000198409">
    <property type="component" value="Unassembled WGS sequence"/>
</dbReference>
<dbReference type="RefSeq" id="WP_131023319.1">
    <property type="nucleotide sequence ID" value="NZ_FZNM01000003.1"/>
</dbReference>
<keyword evidence="2" id="KW-0472">Membrane</keyword>
<name>A0A238VZ27_9RHOB</name>
<accession>A0A238VZ27</accession>
<evidence type="ECO:0000313" key="3">
    <source>
        <dbReference type="EMBL" id="SNR39488.1"/>
    </source>
</evidence>
<reference evidence="4 6" key="3">
    <citation type="submission" date="2019-02" db="EMBL/GenBank/DDBJ databases">
        <authorList>
            <person name="Zhang G."/>
        </authorList>
    </citation>
    <scope>NUCLEOTIDE SEQUENCE [LARGE SCALE GENOMIC DNA]</scope>
    <source>
        <strain evidence="4 6">CMB17</strain>
    </source>
</reference>
<evidence type="ECO:0000256" key="1">
    <source>
        <dbReference type="SAM" id="MobiDB-lite"/>
    </source>
</evidence>
<evidence type="ECO:0000313" key="4">
    <source>
        <dbReference type="EMBL" id="TBN51428.1"/>
    </source>
</evidence>
<dbReference type="EMBL" id="SIRL01000003">
    <property type="protein sequence ID" value="TBN51428.1"/>
    <property type="molecule type" value="Genomic_DNA"/>
</dbReference>
<sequence length="310" mass="33134">MSLIARIATLAQRDTITATGLALGGIWLFLVALFWLLAPAGDGPAGGVARLAVIAGMILPLALIWLAVKTARAIAVLRAEAEDLRSRLIQLRDMTGTRGAPPPRAMPEPEVIGEPDPQPRTVVPAAVPPTPRPAPRAMASNRQPAMRTDDPAPVPVDSDTLIQALNFPDGPDDTLAIAALRRALQDSDHARVLRAAQDVVTLLAGQDLYMDDLSPVPASPAVWRRFADGSRGDAVARLGGIHDAAALDTATALVQRDEIFRDTAHHFLRHFDTMLTRHLPQMDDAQIAALAETRTARAFMLLGRIAGIFG</sequence>
<organism evidence="3 5">
    <name type="scientific">Paracoccus sediminis</name>
    <dbReference type="NCBI Taxonomy" id="1214787"/>
    <lineage>
        <taxon>Bacteria</taxon>
        <taxon>Pseudomonadati</taxon>
        <taxon>Pseudomonadota</taxon>
        <taxon>Alphaproteobacteria</taxon>
        <taxon>Rhodobacterales</taxon>
        <taxon>Paracoccaceae</taxon>
        <taxon>Paracoccus</taxon>
    </lineage>
</organism>
<dbReference type="EMBL" id="FZNM01000003">
    <property type="protein sequence ID" value="SNR39488.1"/>
    <property type="molecule type" value="Genomic_DNA"/>
</dbReference>
<feature type="region of interest" description="Disordered" evidence="1">
    <location>
        <begin position="126"/>
        <end position="148"/>
    </location>
</feature>
<evidence type="ECO:0000313" key="5">
    <source>
        <dbReference type="Proteomes" id="UP000198409"/>
    </source>
</evidence>
<evidence type="ECO:0000313" key="6">
    <source>
        <dbReference type="Proteomes" id="UP000292859"/>
    </source>
</evidence>
<dbReference type="OrthoDB" id="7833467at2"/>
<dbReference type="AlphaFoldDB" id="A0A238VZ27"/>
<dbReference type="Proteomes" id="UP000292859">
    <property type="component" value="Unassembled WGS sequence"/>
</dbReference>
<reference evidence="3" key="1">
    <citation type="submission" date="2017-06" db="EMBL/GenBank/DDBJ databases">
        <authorList>
            <person name="Kim H.J."/>
            <person name="Triplett B.A."/>
        </authorList>
    </citation>
    <scope>NUCLEOTIDE SEQUENCE [LARGE SCALE GENOMIC DNA]</scope>
    <source>
        <strain evidence="3">DSM 26170</strain>
    </source>
</reference>
<proteinExistence type="predicted"/>
<feature type="transmembrane region" description="Helical" evidence="2">
    <location>
        <begin position="47"/>
        <end position="68"/>
    </location>
</feature>
<evidence type="ECO:0000256" key="2">
    <source>
        <dbReference type="SAM" id="Phobius"/>
    </source>
</evidence>